<proteinExistence type="predicted"/>
<keyword evidence="7" id="KW-0418">Kinase</keyword>
<dbReference type="PROSITE" id="PS51101">
    <property type="entry name" value="PTS_EIIB_TYPE_4"/>
    <property type="match status" value="1"/>
</dbReference>
<accession>E7MLU7</accession>
<sequence>MNGSLFIRIDDRLIHGQIVTAWAKVLNIKKIIALDDALAVSEMLAEIMLMGISDAYEPEILTTSAVESFLSHHPRDENVLLVTRAAENLALLKEQLSFATAVNIGNCSRKEASAYVFKGIGVGQILYFSEKDVEVLDDLSRKGIKIVFQQMPTDKEVQWQQIKEGLKRIE</sequence>
<evidence type="ECO:0000256" key="7">
    <source>
        <dbReference type="ARBA" id="ARBA00022777"/>
    </source>
</evidence>
<protein>
    <submittedName>
        <fullName evidence="9">PTS system sorbose subfamily IIB component</fullName>
    </submittedName>
</protein>
<dbReference type="GO" id="GO:0005737">
    <property type="term" value="C:cytoplasm"/>
    <property type="evidence" value="ECO:0007669"/>
    <property type="project" value="UniProtKB-SubCell"/>
</dbReference>
<dbReference type="GO" id="GO:0016301">
    <property type="term" value="F:kinase activity"/>
    <property type="evidence" value="ECO:0007669"/>
    <property type="project" value="UniProtKB-KW"/>
</dbReference>
<evidence type="ECO:0000256" key="3">
    <source>
        <dbReference type="ARBA" id="ARBA00022490"/>
    </source>
</evidence>
<keyword evidence="10" id="KW-1185">Reference proteome</keyword>
<evidence type="ECO:0000256" key="6">
    <source>
        <dbReference type="ARBA" id="ARBA00022683"/>
    </source>
</evidence>
<dbReference type="InterPro" id="IPR004720">
    <property type="entry name" value="PTS_IIB_sorbose-sp"/>
</dbReference>
<dbReference type="Proteomes" id="UP000004097">
    <property type="component" value="Unassembled WGS sequence"/>
</dbReference>
<dbReference type="STRING" id="706433.HMPREF9430_00510"/>
<dbReference type="GO" id="GO:0009401">
    <property type="term" value="P:phosphoenolpyruvate-dependent sugar phosphotransferase system"/>
    <property type="evidence" value="ECO:0007669"/>
    <property type="project" value="UniProtKB-KW"/>
</dbReference>
<dbReference type="RefSeq" id="WP_006525350.1">
    <property type="nucleotide sequence ID" value="NZ_GL637648.1"/>
</dbReference>
<evidence type="ECO:0000313" key="9">
    <source>
        <dbReference type="EMBL" id="EFW24953.1"/>
    </source>
</evidence>
<dbReference type="Gene3D" id="3.40.35.10">
    <property type="entry name" value="Phosphotransferase system, sorbose subfamily IIB component"/>
    <property type="match status" value="1"/>
</dbReference>
<feature type="domain" description="PTS EIIB type-4" evidence="8">
    <location>
        <begin position="1"/>
        <end position="170"/>
    </location>
</feature>
<dbReference type="OrthoDB" id="9788818at2"/>
<dbReference type="Pfam" id="PF03830">
    <property type="entry name" value="PTSIIB_sorb"/>
    <property type="match status" value="1"/>
</dbReference>
<evidence type="ECO:0000256" key="2">
    <source>
        <dbReference type="ARBA" id="ARBA00022448"/>
    </source>
</evidence>
<dbReference type="EMBL" id="AECQ01000007">
    <property type="protein sequence ID" value="EFW24953.1"/>
    <property type="molecule type" value="Genomic_DNA"/>
</dbReference>
<evidence type="ECO:0000256" key="1">
    <source>
        <dbReference type="ARBA" id="ARBA00004496"/>
    </source>
</evidence>
<dbReference type="InterPro" id="IPR036667">
    <property type="entry name" value="PTS_IIB_sorbose-sp_sf"/>
</dbReference>
<keyword evidence="5" id="KW-0808">Transferase</keyword>
<keyword evidence="3" id="KW-0963">Cytoplasm</keyword>
<dbReference type="GO" id="GO:0008982">
    <property type="term" value="F:protein-N(PI)-phosphohistidine-sugar phosphotransferase activity"/>
    <property type="evidence" value="ECO:0007669"/>
    <property type="project" value="InterPro"/>
</dbReference>
<dbReference type="SUPFAM" id="SSF52728">
    <property type="entry name" value="PTS IIb component"/>
    <property type="match status" value="1"/>
</dbReference>
<comment type="caution">
    <text evidence="9">The sequence shown here is derived from an EMBL/GenBank/DDBJ whole genome shotgun (WGS) entry which is preliminary data.</text>
</comment>
<name>E7MLU7_9FIRM</name>
<dbReference type="HOGENOM" id="CLU_116175_3_0_9"/>
<gene>
    <name evidence="9" type="ORF">HMPREF9430_00510</name>
</gene>
<keyword evidence="4" id="KW-0762">Sugar transport</keyword>
<dbReference type="AlphaFoldDB" id="E7MLU7"/>
<evidence type="ECO:0000259" key="8">
    <source>
        <dbReference type="PROSITE" id="PS51101"/>
    </source>
</evidence>
<organism evidence="9 10">
    <name type="scientific">Solobacterium moorei F0204</name>
    <dbReference type="NCBI Taxonomy" id="706433"/>
    <lineage>
        <taxon>Bacteria</taxon>
        <taxon>Bacillati</taxon>
        <taxon>Bacillota</taxon>
        <taxon>Erysipelotrichia</taxon>
        <taxon>Erysipelotrichales</taxon>
        <taxon>Erysipelotrichaceae</taxon>
        <taxon>Solobacterium</taxon>
    </lineage>
</organism>
<keyword evidence="2" id="KW-0813">Transport</keyword>
<evidence type="ECO:0000256" key="4">
    <source>
        <dbReference type="ARBA" id="ARBA00022597"/>
    </source>
</evidence>
<evidence type="ECO:0000313" key="10">
    <source>
        <dbReference type="Proteomes" id="UP000004097"/>
    </source>
</evidence>
<dbReference type="eggNOG" id="COG3444">
    <property type="taxonomic scope" value="Bacteria"/>
</dbReference>
<keyword evidence="6" id="KW-0598">Phosphotransferase system</keyword>
<reference evidence="9 10" key="1">
    <citation type="submission" date="2010-08" db="EMBL/GenBank/DDBJ databases">
        <authorList>
            <person name="Weinstock G."/>
            <person name="Sodergren E."/>
            <person name="Clifton S."/>
            <person name="Fulton L."/>
            <person name="Fulton B."/>
            <person name="Courtney L."/>
            <person name="Fronick C."/>
            <person name="Harrison M."/>
            <person name="Strong C."/>
            <person name="Farmer C."/>
            <person name="Delahaunty K."/>
            <person name="Markovic C."/>
            <person name="Hall O."/>
            <person name="Minx P."/>
            <person name="Tomlinson C."/>
            <person name="Mitreva M."/>
            <person name="Hou S."/>
            <person name="Chen J."/>
            <person name="Wollam A."/>
            <person name="Pepin K.H."/>
            <person name="Johnson M."/>
            <person name="Bhonagiri V."/>
            <person name="Zhang X."/>
            <person name="Suruliraj S."/>
            <person name="Warren W."/>
            <person name="Chinwalla A."/>
            <person name="Mardis E.R."/>
            <person name="Wilson R.K."/>
        </authorList>
    </citation>
    <scope>NUCLEOTIDE SEQUENCE [LARGE SCALE GENOMIC DNA]</scope>
    <source>
        <strain evidence="9 10">F0204</strain>
    </source>
</reference>
<comment type="subcellular location">
    <subcellularLocation>
        <location evidence="1">Cytoplasm</location>
    </subcellularLocation>
</comment>
<evidence type="ECO:0000256" key="5">
    <source>
        <dbReference type="ARBA" id="ARBA00022679"/>
    </source>
</evidence>